<dbReference type="HOGENOM" id="CLU_045101_0_0_9"/>
<dbReference type="STRING" id="387344.LVIS_1082"/>
<proteinExistence type="predicted"/>
<dbReference type="PATRIC" id="fig|387344.15.peg.1056"/>
<dbReference type="InterPro" id="IPR006949">
    <property type="entry name" value="Barrel_Baseplate_J-like"/>
</dbReference>
<keyword evidence="3" id="KW-1185">Reference proteome</keyword>
<name>Q03RF8_LEVBA</name>
<evidence type="ECO:0000313" key="3">
    <source>
        <dbReference type="Proteomes" id="UP000001652"/>
    </source>
</evidence>
<dbReference type="Proteomes" id="UP000001652">
    <property type="component" value="Chromosome"/>
</dbReference>
<organism evidence="2 3">
    <name type="scientific">Levilactobacillus brevis (strain ATCC 367 / BCRC 12310 / CIP 105137 / JCM 1170 / LMG 11437 / NCIMB 947 / NCTC 947)</name>
    <name type="common">Lactobacillus brevis</name>
    <dbReference type="NCBI Taxonomy" id="387344"/>
    <lineage>
        <taxon>Bacteria</taxon>
        <taxon>Bacillati</taxon>
        <taxon>Bacillota</taxon>
        <taxon>Bacilli</taxon>
        <taxon>Lactobacillales</taxon>
        <taxon>Lactobacillaceae</taxon>
        <taxon>Levilactobacillus</taxon>
    </lineage>
</organism>
<evidence type="ECO:0000313" key="2">
    <source>
        <dbReference type="EMBL" id="ABJ64214.1"/>
    </source>
</evidence>
<dbReference type="AlphaFoldDB" id="Q03RF8"/>
<dbReference type="PANTHER" id="PTHR37829">
    <property type="entry name" value="PHAGE-LIKE ELEMENT PBSX PROTEIN XKDT"/>
    <property type="match status" value="1"/>
</dbReference>
<feature type="domain" description="Baseplate protein J-like barrel" evidence="1">
    <location>
        <begin position="97"/>
        <end position="177"/>
    </location>
</feature>
<reference evidence="2 3" key="1">
    <citation type="journal article" date="2006" name="Proc. Natl. Acad. Sci. U.S.A.">
        <title>Comparative genomics of the lactic acid bacteria.</title>
        <authorList>
            <person name="Makarova K."/>
            <person name="Slesarev A."/>
            <person name="Wolf Y."/>
            <person name="Sorokin A."/>
            <person name="Mirkin B."/>
            <person name="Koonin E."/>
            <person name="Pavlov A."/>
            <person name="Pavlova N."/>
            <person name="Karamychev V."/>
            <person name="Polouchine N."/>
            <person name="Shakhova V."/>
            <person name="Grigoriev I."/>
            <person name="Lou Y."/>
            <person name="Rohksar D."/>
            <person name="Lucas S."/>
            <person name="Huang K."/>
            <person name="Goodstein D.M."/>
            <person name="Hawkins T."/>
            <person name="Plengvidhya V."/>
            <person name="Welker D."/>
            <person name="Hughes J."/>
            <person name="Goh Y."/>
            <person name="Benson A."/>
            <person name="Baldwin K."/>
            <person name="Lee J.H."/>
            <person name="Diaz-Muniz I."/>
            <person name="Dosti B."/>
            <person name="Smeianov V."/>
            <person name="Wechter W."/>
            <person name="Barabote R."/>
            <person name="Lorca G."/>
            <person name="Altermann E."/>
            <person name="Barrangou R."/>
            <person name="Ganesan B."/>
            <person name="Xie Y."/>
            <person name="Rawsthorne H."/>
            <person name="Tamir D."/>
            <person name="Parker C."/>
            <person name="Breidt F."/>
            <person name="Broadbent J."/>
            <person name="Hutkins R."/>
            <person name="O'Sullivan D."/>
            <person name="Steele J."/>
            <person name="Unlu G."/>
            <person name="Saier M."/>
            <person name="Klaenhammer T."/>
            <person name="Richardson P."/>
            <person name="Kozyavkin S."/>
            <person name="Weimer B."/>
            <person name="Mills D."/>
        </authorList>
    </citation>
    <scope>NUCLEOTIDE SEQUENCE [LARGE SCALE GENOMIC DNA]</scope>
    <source>
        <strain evidence="3">ATCC 367 / BCRC 12310 / CIP 105137 / JCM 1170 / LMG 11437 / NCIMB 947 / NCTC 947</strain>
    </source>
</reference>
<gene>
    <name evidence="2" type="ordered locus">LVIS_1082</name>
</gene>
<dbReference type="KEGG" id="lbr:LVIS_1082"/>
<dbReference type="RefSeq" id="WP_011667844.1">
    <property type="nucleotide sequence ID" value="NC_008497.1"/>
</dbReference>
<dbReference type="EMBL" id="CP000416">
    <property type="protein sequence ID" value="ABJ64214.1"/>
    <property type="molecule type" value="Genomic_DNA"/>
</dbReference>
<dbReference type="PANTHER" id="PTHR37829:SF3">
    <property type="entry name" value="PROTEIN JAYE-RELATED"/>
    <property type="match status" value="1"/>
</dbReference>
<accession>Q03RF8</accession>
<sequence>MTALDKTGLKILNFQQLLNQLTAKTQELFGDDVNTDQNSALGMYIRVISWLQNIVNQDLEAVYYSSFVDQAEGVSLDRLGSNYSVTRNPAQAATVMLDFTGTTGTVIPEETVYTTESGVEFEMVDTVTLDDSGKGSGEAVCTALDETGNVAPNTISVQGENIAGIESVTNPTQASGGTEIETDDAYRQRIHLSMESQPGPTYYGLYTGLYALPGVEQVQIVPNLTMETDSYGNPPKSLHFYVRGGREDDVAQAILDNIAAGIQTVGKIKEAVKDIGGHTHDVFFDTATVVPIYVNMSLKTSDDFNSETSPVEIVQAIKDYLSGLIMGDKVVFTKLYQAIYNISGVEYAQVTLGRDKSAMGMADIQLDQFETAVVANDSDVEVTVDDG</sequence>
<dbReference type="DNASU" id="4414552"/>
<protein>
    <submittedName>
        <fullName evidence="2">Phage Mu gp47 related protein</fullName>
    </submittedName>
</protein>
<dbReference type="eggNOG" id="COG3299">
    <property type="taxonomic scope" value="Bacteria"/>
</dbReference>
<dbReference type="Pfam" id="PF04865">
    <property type="entry name" value="Baseplate_J"/>
    <property type="match status" value="1"/>
</dbReference>
<dbReference type="InterPro" id="IPR052399">
    <property type="entry name" value="Phage_Baseplate_Assmbl_Protein"/>
</dbReference>
<evidence type="ECO:0000259" key="1">
    <source>
        <dbReference type="Pfam" id="PF04865"/>
    </source>
</evidence>